<evidence type="ECO:0000259" key="6">
    <source>
        <dbReference type="PROSITE" id="PS50262"/>
    </source>
</evidence>
<dbReference type="Gene3D" id="1.20.1070.10">
    <property type="entry name" value="Rhodopsin 7-helix transmembrane proteins"/>
    <property type="match status" value="1"/>
</dbReference>
<dbReference type="OrthoDB" id="10037031at2759"/>
<feature type="transmembrane region" description="Helical" evidence="5">
    <location>
        <begin position="142"/>
        <end position="163"/>
    </location>
</feature>
<dbReference type="AlphaFoldDB" id="A0A815G7F5"/>
<evidence type="ECO:0000313" key="7">
    <source>
        <dbReference type="EMBL" id="CAF1334914.1"/>
    </source>
</evidence>
<keyword evidence="2 5" id="KW-0812">Transmembrane</keyword>
<gene>
    <name evidence="7" type="ORF">RFH988_LOCUS31465</name>
</gene>
<dbReference type="PROSITE" id="PS50262">
    <property type="entry name" value="G_PROTEIN_RECEP_F1_2"/>
    <property type="match status" value="1"/>
</dbReference>
<dbReference type="InterPro" id="IPR017452">
    <property type="entry name" value="GPCR_Rhodpsn_7TM"/>
</dbReference>
<evidence type="ECO:0000256" key="1">
    <source>
        <dbReference type="ARBA" id="ARBA00004370"/>
    </source>
</evidence>
<feature type="transmembrane region" description="Helical" evidence="5">
    <location>
        <begin position="187"/>
        <end position="210"/>
    </location>
</feature>
<feature type="transmembrane region" description="Helical" evidence="5">
    <location>
        <begin position="97"/>
        <end position="122"/>
    </location>
</feature>
<keyword evidence="4 5" id="KW-0472">Membrane</keyword>
<sequence length="331" mass="38815">MLNSTFNHNFTSFGSTIIFIAILLSSIAIIFNFIIIIVLIRHGKFIKCSKKHHSRRIGLVHSINTYIHLIGILSTLIIMCIRTLYGDLNREKRDKRIISWYCHFLAYLLSLFGAGVYGSCFLQALYRFWRIVTPNRDFFQNLYFHIQLILGHWAFIIILLLPIRSRSVYISSDHFCLSPFDDRWTAAYISLITAIIPVTGILILYIKIVIYMKKNLQTKKQWRRMKRDISTIRRILVLVIIILQTSSTGIILWILTFFYKSLHPLFYRLLRLLIILCMIICSITLLMLSPQLKRAFRSSNRKQLKKQFTSKKRMSSNNIEEITPIENGSIS</sequence>
<reference evidence="7" key="1">
    <citation type="submission" date="2021-02" db="EMBL/GenBank/DDBJ databases">
        <authorList>
            <person name="Nowell W R."/>
        </authorList>
    </citation>
    <scope>NUCLEOTIDE SEQUENCE</scope>
</reference>
<dbReference type="SUPFAM" id="SSF81321">
    <property type="entry name" value="Family A G protein-coupled receptor-like"/>
    <property type="match status" value="1"/>
</dbReference>
<feature type="transmembrane region" description="Helical" evidence="5">
    <location>
        <begin position="231"/>
        <end position="259"/>
    </location>
</feature>
<feature type="domain" description="G-protein coupled receptors family 1 profile" evidence="6">
    <location>
        <begin position="31"/>
        <end position="288"/>
    </location>
</feature>
<comment type="subcellular location">
    <subcellularLocation>
        <location evidence="1">Membrane</location>
    </subcellularLocation>
</comment>
<evidence type="ECO:0000313" key="8">
    <source>
        <dbReference type="Proteomes" id="UP000663882"/>
    </source>
</evidence>
<comment type="caution">
    <text evidence="7">The sequence shown here is derived from an EMBL/GenBank/DDBJ whole genome shotgun (WGS) entry which is preliminary data.</text>
</comment>
<name>A0A815G7F5_9BILA</name>
<evidence type="ECO:0000256" key="2">
    <source>
        <dbReference type="ARBA" id="ARBA00022692"/>
    </source>
</evidence>
<feature type="transmembrane region" description="Helical" evidence="5">
    <location>
        <begin position="12"/>
        <end position="40"/>
    </location>
</feature>
<evidence type="ECO:0000256" key="5">
    <source>
        <dbReference type="SAM" id="Phobius"/>
    </source>
</evidence>
<evidence type="ECO:0000256" key="4">
    <source>
        <dbReference type="ARBA" id="ARBA00023136"/>
    </source>
</evidence>
<dbReference type="EMBL" id="CAJNOO010003393">
    <property type="protein sequence ID" value="CAF1334914.1"/>
    <property type="molecule type" value="Genomic_DNA"/>
</dbReference>
<feature type="transmembrane region" description="Helical" evidence="5">
    <location>
        <begin position="265"/>
        <end position="288"/>
    </location>
</feature>
<keyword evidence="3 5" id="KW-1133">Transmembrane helix</keyword>
<organism evidence="7 8">
    <name type="scientific">Rotaria sordida</name>
    <dbReference type="NCBI Taxonomy" id="392033"/>
    <lineage>
        <taxon>Eukaryota</taxon>
        <taxon>Metazoa</taxon>
        <taxon>Spiralia</taxon>
        <taxon>Gnathifera</taxon>
        <taxon>Rotifera</taxon>
        <taxon>Eurotatoria</taxon>
        <taxon>Bdelloidea</taxon>
        <taxon>Philodinida</taxon>
        <taxon>Philodinidae</taxon>
        <taxon>Rotaria</taxon>
    </lineage>
</organism>
<evidence type="ECO:0000256" key="3">
    <source>
        <dbReference type="ARBA" id="ARBA00022989"/>
    </source>
</evidence>
<feature type="transmembrane region" description="Helical" evidence="5">
    <location>
        <begin position="61"/>
        <end position="85"/>
    </location>
</feature>
<accession>A0A815G7F5</accession>
<protein>
    <recommendedName>
        <fullName evidence="6">G-protein coupled receptors family 1 profile domain-containing protein</fullName>
    </recommendedName>
</protein>
<dbReference type="GO" id="GO:0016020">
    <property type="term" value="C:membrane"/>
    <property type="evidence" value="ECO:0007669"/>
    <property type="project" value="UniProtKB-SubCell"/>
</dbReference>
<proteinExistence type="predicted"/>
<dbReference type="Proteomes" id="UP000663882">
    <property type="component" value="Unassembled WGS sequence"/>
</dbReference>